<proteinExistence type="predicted"/>
<comment type="caution">
    <text evidence="2">The sequence shown here is derived from an EMBL/GenBank/DDBJ whole genome shotgun (WGS) entry which is preliminary data.</text>
</comment>
<evidence type="ECO:0000256" key="1">
    <source>
        <dbReference type="SAM" id="Phobius"/>
    </source>
</evidence>
<dbReference type="EMBL" id="MZGU01000001">
    <property type="protein sequence ID" value="PWB87269.1"/>
    <property type="molecule type" value="Genomic_DNA"/>
</dbReference>
<sequence>MDIKGNNKYLIIVLIIIVIVCIALASFLVLSNNNNTDYSNKYINNTTNTSIAPEVNTPTSTSSEEYDPWGYGNDVYHYDAATDTYLRDDSSGHFVYTPFGWEDRDGNGQFRGGTQTDVEEFIDIVE</sequence>
<name>A0A2U1S9V9_9EURY</name>
<protein>
    <submittedName>
        <fullName evidence="2">Uncharacterized protein</fullName>
    </submittedName>
</protein>
<gene>
    <name evidence="2" type="ORF">MBBWO_00470</name>
</gene>
<accession>A0A2U1S9V9</accession>
<keyword evidence="3" id="KW-1185">Reference proteome</keyword>
<keyword evidence="1" id="KW-0472">Membrane</keyword>
<dbReference type="Proteomes" id="UP000245577">
    <property type="component" value="Unassembled WGS sequence"/>
</dbReference>
<organism evidence="2 3">
    <name type="scientific">Methanobrevibacter woesei</name>
    <dbReference type="NCBI Taxonomy" id="190976"/>
    <lineage>
        <taxon>Archaea</taxon>
        <taxon>Methanobacteriati</taxon>
        <taxon>Methanobacteriota</taxon>
        <taxon>Methanomada group</taxon>
        <taxon>Methanobacteria</taxon>
        <taxon>Methanobacteriales</taxon>
        <taxon>Methanobacteriaceae</taxon>
        <taxon>Methanobrevibacter</taxon>
    </lineage>
</organism>
<dbReference type="RefSeq" id="WP_116668880.1">
    <property type="nucleotide sequence ID" value="NZ_MZGU01000001.1"/>
</dbReference>
<keyword evidence="1" id="KW-0812">Transmembrane</keyword>
<keyword evidence="1" id="KW-1133">Transmembrane helix</keyword>
<reference evidence="2 3" key="1">
    <citation type="submission" date="2017-03" db="EMBL/GenBank/DDBJ databases">
        <title>Genome sequence of Methanobrevibacter wosei.</title>
        <authorList>
            <person name="Poehlein A."/>
            <person name="Seedorf H."/>
            <person name="Daniel R."/>
        </authorList>
    </citation>
    <scope>NUCLEOTIDE SEQUENCE [LARGE SCALE GENOMIC DNA]</scope>
    <source>
        <strain evidence="2 3">DSM 11979</strain>
    </source>
</reference>
<evidence type="ECO:0000313" key="3">
    <source>
        <dbReference type="Proteomes" id="UP000245577"/>
    </source>
</evidence>
<dbReference type="AlphaFoldDB" id="A0A2U1S9V9"/>
<feature type="transmembrane region" description="Helical" evidence="1">
    <location>
        <begin position="9"/>
        <end position="30"/>
    </location>
</feature>
<evidence type="ECO:0000313" key="2">
    <source>
        <dbReference type="EMBL" id="PWB87269.1"/>
    </source>
</evidence>